<dbReference type="Gene3D" id="2.60.40.4070">
    <property type="match status" value="1"/>
</dbReference>
<keyword evidence="1" id="KW-0378">Hydrolase</keyword>
<evidence type="ECO:0000256" key="1">
    <source>
        <dbReference type="ARBA" id="ARBA00022801"/>
    </source>
</evidence>
<name>A0A381TR52_9ZZZZ</name>
<organism evidence="3">
    <name type="scientific">marine metagenome</name>
    <dbReference type="NCBI Taxonomy" id="408172"/>
    <lineage>
        <taxon>unclassified sequences</taxon>
        <taxon>metagenomes</taxon>
        <taxon>ecological metagenomes</taxon>
    </lineage>
</organism>
<dbReference type="GO" id="GO:0016798">
    <property type="term" value="F:hydrolase activity, acting on glycosyl bonds"/>
    <property type="evidence" value="ECO:0007669"/>
    <property type="project" value="InterPro"/>
</dbReference>
<dbReference type="EMBL" id="UINC01005024">
    <property type="protein sequence ID" value="SVA18530.1"/>
    <property type="molecule type" value="Genomic_DNA"/>
</dbReference>
<proteinExistence type="predicted"/>
<dbReference type="SUPFAM" id="SSF51445">
    <property type="entry name" value="(Trans)glycosidases"/>
    <property type="match status" value="1"/>
</dbReference>
<dbReference type="AlphaFoldDB" id="A0A381TR52"/>
<evidence type="ECO:0000259" key="2">
    <source>
        <dbReference type="Pfam" id="PF02018"/>
    </source>
</evidence>
<reference evidence="3" key="1">
    <citation type="submission" date="2018-05" db="EMBL/GenBank/DDBJ databases">
        <authorList>
            <person name="Lanie J.A."/>
            <person name="Ng W.-L."/>
            <person name="Kazmierczak K.M."/>
            <person name="Andrzejewski T.M."/>
            <person name="Davidsen T.M."/>
            <person name="Wayne K.J."/>
            <person name="Tettelin H."/>
            <person name="Glass J.I."/>
            <person name="Rusch D."/>
            <person name="Podicherti R."/>
            <person name="Tsui H.-C.T."/>
            <person name="Winkler M.E."/>
        </authorList>
    </citation>
    <scope>NUCLEOTIDE SEQUENCE</scope>
</reference>
<sequence length="833" mass="95198">MKHIFYLLILIFLNKMIFAQEEVSLTNPGFENGNVSGWSFWESMHDGISLSNTIAHTGDYSLAVSGDGVAIYQSLSNGSEHNFIADRPYKVSGYIMHQSSDPLLDGQIGVLEISFRDAGWNAINQVYSEPLTHEDSLDQWYYFEAFDTCPTSAAHLNVGFKWFNTYQNNAGTIYFDDLKLEYFPPPELENYSFEDGLLNWDSNHSDNVVITDSIAMHGAQALKISENPLPADGTIEVYQTLSEFQHLKDAVFSGWFYMPTSSVISEESSFWIQIDQQTNGDIITHRSDILSAASPNNTWFRVQVSAPVTLETSEINLRIGMDVPSSASGGGAILVDSLNFFYRSLSFEVDTLSDHFNYAIGVQTINPGYKFGDESSLIETAVRIRSMGSNIIKMHLGPMGYFDIGNHDYTPQQLLELEPSFNTVLNMDFKYYHFWCYGSGDWVRPWDDNNFSAADSILEYYRIYDIAEYLLTEFSGTGKEFYLGNWEGDWDLFNFGGQNWNPYNTPPQERVDAMTSWLNTRQQAVDDAKNSVIHDSVNVFHYACVNLVNYAINHPEYVCMTNSIIPNTNVDFVSYSSYETTKARKGYEIMRDDVFDALDFIESKLPEKEGITGKRIWIDEYGYNTACGSEFSSFEQMLYSKYVCQAGLEWEAPFVMYWEFYNNEVENGVQCGYWMIDDENQKQPVYHLYHDFFDWAQTYVIDYEQANGSQPPRFEFGQAGSDFLSQYELTIGEVNQAIIPDDITLHPSYPNPFNPSNRISFQLDSPTVITLRIYDVLGREIIRLVDEKRMEPGKHVMIWKGVDSNGRSVSNGIYFIHLSTGSQNHTQKVTLLR</sequence>
<dbReference type="NCBIfam" id="TIGR04183">
    <property type="entry name" value="Por_Secre_tail"/>
    <property type="match status" value="1"/>
</dbReference>
<dbReference type="InterPro" id="IPR017853">
    <property type="entry name" value="GH"/>
</dbReference>
<dbReference type="InterPro" id="IPR008979">
    <property type="entry name" value="Galactose-bd-like_sf"/>
</dbReference>
<protein>
    <recommendedName>
        <fullName evidence="2">CBM-cenC domain-containing protein</fullName>
    </recommendedName>
</protein>
<evidence type="ECO:0000313" key="3">
    <source>
        <dbReference type="EMBL" id="SVA18530.1"/>
    </source>
</evidence>
<dbReference type="InterPro" id="IPR003305">
    <property type="entry name" value="CenC_carb-bd"/>
</dbReference>
<dbReference type="InterPro" id="IPR026444">
    <property type="entry name" value="Secre_tail"/>
</dbReference>
<accession>A0A381TR52</accession>
<dbReference type="SUPFAM" id="SSF49785">
    <property type="entry name" value="Galactose-binding domain-like"/>
    <property type="match status" value="1"/>
</dbReference>
<dbReference type="Pfam" id="PF02018">
    <property type="entry name" value="CBM_4_9"/>
    <property type="match status" value="1"/>
</dbReference>
<dbReference type="Gene3D" id="2.60.120.260">
    <property type="entry name" value="Galactose-binding domain-like"/>
    <property type="match status" value="2"/>
</dbReference>
<feature type="domain" description="CBM-cenC" evidence="2">
    <location>
        <begin position="25"/>
        <end position="101"/>
    </location>
</feature>
<gene>
    <name evidence="3" type="ORF">METZ01_LOCUS71384</name>
</gene>